<evidence type="ECO:0000313" key="3">
    <source>
        <dbReference type="Proteomes" id="UP000032512"/>
    </source>
</evidence>
<organism evidence="2 3">
    <name type="scientific">Mesobacillus subterraneus</name>
    <dbReference type="NCBI Taxonomy" id="285983"/>
    <lineage>
        <taxon>Bacteria</taxon>
        <taxon>Bacillati</taxon>
        <taxon>Bacillota</taxon>
        <taxon>Bacilli</taxon>
        <taxon>Bacillales</taxon>
        <taxon>Bacillaceae</taxon>
        <taxon>Mesobacillus</taxon>
    </lineage>
</organism>
<dbReference type="AlphaFoldDB" id="A0A0D6Z6D0"/>
<dbReference type="PATRIC" id="fig|285983.3.peg.2006"/>
<dbReference type="Pfam" id="PF14173">
    <property type="entry name" value="ComGG"/>
    <property type="match status" value="1"/>
</dbReference>
<comment type="caution">
    <text evidence="2">The sequence shown here is derived from an EMBL/GenBank/DDBJ whole genome shotgun (WGS) entry which is preliminary data.</text>
</comment>
<protein>
    <recommendedName>
        <fullName evidence="4">Competence protein ComG</fullName>
    </recommendedName>
</protein>
<keyword evidence="1" id="KW-0472">Membrane</keyword>
<feature type="transmembrane region" description="Helical" evidence="1">
    <location>
        <begin position="6"/>
        <end position="24"/>
    </location>
</feature>
<evidence type="ECO:0000313" key="2">
    <source>
        <dbReference type="EMBL" id="KIY21147.1"/>
    </source>
</evidence>
<evidence type="ECO:0008006" key="4">
    <source>
        <dbReference type="Google" id="ProtNLM"/>
    </source>
</evidence>
<dbReference type="Proteomes" id="UP000032512">
    <property type="component" value="Unassembled WGS sequence"/>
</dbReference>
<proteinExistence type="predicted"/>
<keyword evidence="3" id="KW-1185">Reference proteome</keyword>
<keyword evidence="1" id="KW-0812">Transmembrane</keyword>
<sequence length="124" mass="14420">MNERGFIYPLTMIFLVLMSFFLLIGTEQYIAEKKFAKETETIRLQEYYMLCSMKQAELLLKEDNLPTNGILDYHFGTVGFQKQSLSTTVDEVTFTLELDSGEKGIGFGQYDKEKGMMIKWKEKN</sequence>
<dbReference type="InterPro" id="IPR020372">
    <property type="entry name" value="Competence_ComGG"/>
</dbReference>
<evidence type="ECO:0000256" key="1">
    <source>
        <dbReference type="SAM" id="Phobius"/>
    </source>
</evidence>
<name>A0A0D6Z6D0_9BACI</name>
<dbReference type="EMBL" id="JXIQ01000124">
    <property type="protein sequence ID" value="KIY21147.1"/>
    <property type="molecule type" value="Genomic_DNA"/>
</dbReference>
<reference evidence="2 3" key="1">
    <citation type="submission" date="2015-01" db="EMBL/GenBank/DDBJ databases">
        <title>Draft genome sequences of the supercritical CO2 tolerant bacteria Bacillus subterraneus MITOT1 and Bacillus cereus MIT0214.</title>
        <authorList>
            <person name="Peet K.C."/>
            <person name="Thompson J.R."/>
        </authorList>
    </citation>
    <scope>NUCLEOTIDE SEQUENCE [LARGE SCALE GENOMIC DNA]</scope>
    <source>
        <strain evidence="2 3">MITOT1</strain>
    </source>
</reference>
<keyword evidence="1" id="KW-1133">Transmembrane helix</keyword>
<accession>A0A0D6Z6D0</accession>
<gene>
    <name evidence="2" type="ORF">UB32_15360</name>
</gene>